<keyword evidence="1" id="KW-0808">Transferase</keyword>
<name>A0ABY0T5E8_9PROT</name>
<dbReference type="EMBL" id="FNKY01000001">
    <property type="protein sequence ID" value="SDQ25258.1"/>
    <property type="molecule type" value="Genomic_DNA"/>
</dbReference>
<comment type="caution">
    <text evidence="1">The sequence shown here is derived from an EMBL/GenBank/DDBJ whole genome shotgun (WGS) entry which is preliminary data.</text>
</comment>
<gene>
    <name evidence="1" type="ORF">SAMN05216402_0023</name>
</gene>
<dbReference type="InterPro" id="IPR015422">
    <property type="entry name" value="PyrdxlP-dep_Trfase_small"/>
</dbReference>
<sequence length="74" mass="8732">MSHKYLLKHHLKSVWHPCTQIKQHEASLVPIDRCRGIWLHDFEDRCYLDTIRSVHSEQEMDLLAAGLCQTLDSF</sequence>
<dbReference type="SUPFAM" id="SSF53383">
    <property type="entry name" value="PLP-dependent transferases"/>
    <property type="match status" value="1"/>
</dbReference>
<dbReference type="GO" id="GO:0008483">
    <property type="term" value="F:transaminase activity"/>
    <property type="evidence" value="ECO:0007669"/>
    <property type="project" value="UniProtKB-KW"/>
</dbReference>
<dbReference type="Proteomes" id="UP000183471">
    <property type="component" value="Unassembled WGS sequence"/>
</dbReference>
<accession>A0ABY0T5E8</accession>
<evidence type="ECO:0000313" key="1">
    <source>
        <dbReference type="EMBL" id="SDQ25258.1"/>
    </source>
</evidence>
<reference evidence="1 2" key="1">
    <citation type="submission" date="2016-10" db="EMBL/GenBank/DDBJ databases">
        <authorList>
            <person name="Varghese N."/>
            <person name="Submissions S."/>
        </authorList>
    </citation>
    <scope>NUCLEOTIDE SEQUENCE [LARGE SCALE GENOMIC DNA]</scope>
    <source>
        <strain evidence="1 2">Nl1</strain>
    </source>
</reference>
<keyword evidence="2" id="KW-1185">Reference proteome</keyword>
<keyword evidence="1" id="KW-0032">Aminotransferase</keyword>
<proteinExistence type="predicted"/>
<dbReference type="InterPro" id="IPR015424">
    <property type="entry name" value="PyrdxlP-dep_Trfase"/>
</dbReference>
<dbReference type="Gene3D" id="3.90.1150.10">
    <property type="entry name" value="Aspartate Aminotransferase, domain 1"/>
    <property type="match status" value="1"/>
</dbReference>
<protein>
    <submittedName>
        <fullName evidence="1">Adenosylmethionine-8-amino-7-oxononanoate aminotransferase</fullName>
    </submittedName>
</protein>
<evidence type="ECO:0000313" key="2">
    <source>
        <dbReference type="Proteomes" id="UP000183471"/>
    </source>
</evidence>
<organism evidence="1 2">
    <name type="scientific">Nitrosospira multiformis</name>
    <dbReference type="NCBI Taxonomy" id="1231"/>
    <lineage>
        <taxon>Bacteria</taxon>
        <taxon>Pseudomonadati</taxon>
        <taxon>Pseudomonadota</taxon>
        <taxon>Betaproteobacteria</taxon>
        <taxon>Nitrosomonadales</taxon>
        <taxon>Nitrosomonadaceae</taxon>
        <taxon>Nitrosospira</taxon>
    </lineage>
</organism>